<dbReference type="CDD" id="cd06141">
    <property type="entry name" value="WRN_exo"/>
    <property type="match status" value="1"/>
</dbReference>
<evidence type="ECO:0000256" key="9">
    <source>
        <dbReference type="ARBA" id="ARBA00042761"/>
    </source>
</evidence>
<name>A0ABR2LZ12_9ASPA</name>
<evidence type="ECO:0000313" key="13">
    <source>
        <dbReference type="Proteomes" id="UP001412067"/>
    </source>
</evidence>
<accession>A0ABR2LZ12</accession>
<dbReference type="InterPro" id="IPR051132">
    <property type="entry name" value="3-5_Exonuclease_domain"/>
</dbReference>
<dbReference type="Pfam" id="PF01612">
    <property type="entry name" value="DNA_pol_A_exo1"/>
    <property type="match status" value="1"/>
</dbReference>
<keyword evidence="7" id="KW-0539">Nucleus</keyword>
<comment type="caution">
    <text evidence="12">The sequence shown here is derived from an EMBL/GenBank/DDBJ whole genome shotgun (WGS) entry which is preliminary data.</text>
</comment>
<evidence type="ECO:0000259" key="11">
    <source>
        <dbReference type="SMART" id="SM00474"/>
    </source>
</evidence>
<dbReference type="InterPro" id="IPR012337">
    <property type="entry name" value="RNaseH-like_sf"/>
</dbReference>
<dbReference type="EMBL" id="JBBWWR010000013">
    <property type="protein sequence ID" value="KAK8955414.1"/>
    <property type="molecule type" value="Genomic_DNA"/>
</dbReference>
<feature type="compositionally biased region" description="Pro residues" evidence="10">
    <location>
        <begin position="354"/>
        <end position="374"/>
    </location>
</feature>
<reference evidence="12 13" key="1">
    <citation type="journal article" date="2022" name="Nat. Plants">
        <title>Genomes of leafy and leafless Platanthera orchids illuminate the evolution of mycoheterotrophy.</title>
        <authorList>
            <person name="Li M.H."/>
            <person name="Liu K.W."/>
            <person name="Li Z."/>
            <person name="Lu H.C."/>
            <person name="Ye Q.L."/>
            <person name="Zhang D."/>
            <person name="Wang J.Y."/>
            <person name="Li Y.F."/>
            <person name="Zhong Z.M."/>
            <person name="Liu X."/>
            <person name="Yu X."/>
            <person name="Liu D.K."/>
            <person name="Tu X.D."/>
            <person name="Liu B."/>
            <person name="Hao Y."/>
            <person name="Liao X.Y."/>
            <person name="Jiang Y.T."/>
            <person name="Sun W.H."/>
            <person name="Chen J."/>
            <person name="Chen Y.Q."/>
            <person name="Ai Y."/>
            <person name="Zhai J.W."/>
            <person name="Wu S.S."/>
            <person name="Zhou Z."/>
            <person name="Hsiao Y.Y."/>
            <person name="Wu W.L."/>
            <person name="Chen Y.Y."/>
            <person name="Lin Y.F."/>
            <person name="Hsu J.L."/>
            <person name="Li C.Y."/>
            <person name="Wang Z.W."/>
            <person name="Zhao X."/>
            <person name="Zhong W.Y."/>
            <person name="Ma X.K."/>
            <person name="Ma L."/>
            <person name="Huang J."/>
            <person name="Chen G.Z."/>
            <person name="Huang M.Z."/>
            <person name="Huang L."/>
            <person name="Peng D.H."/>
            <person name="Luo Y.B."/>
            <person name="Zou S.Q."/>
            <person name="Chen S.P."/>
            <person name="Lan S."/>
            <person name="Tsai W.C."/>
            <person name="Van de Peer Y."/>
            <person name="Liu Z.J."/>
        </authorList>
    </citation>
    <scope>NUCLEOTIDE SEQUENCE [LARGE SCALE GENOMIC DNA]</scope>
    <source>
        <strain evidence="12">Lor288</strain>
    </source>
</reference>
<evidence type="ECO:0000256" key="4">
    <source>
        <dbReference type="ARBA" id="ARBA00022801"/>
    </source>
</evidence>
<organism evidence="12 13">
    <name type="scientific">Platanthera guangdongensis</name>
    <dbReference type="NCBI Taxonomy" id="2320717"/>
    <lineage>
        <taxon>Eukaryota</taxon>
        <taxon>Viridiplantae</taxon>
        <taxon>Streptophyta</taxon>
        <taxon>Embryophyta</taxon>
        <taxon>Tracheophyta</taxon>
        <taxon>Spermatophyta</taxon>
        <taxon>Magnoliopsida</taxon>
        <taxon>Liliopsida</taxon>
        <taxon>Asparagales</taxon>
        <taxon>Orchidaceae</taxon>
        <taxon>Orchidoideae</taxon>
        <taxon>Orchideae</taxon>
        <taxon>Orchidinae</taxon>
        <taxon>Platanthera</taxon>
    </lineage>
</organism>
<dbReference type="SMART" id="SM00474">
    <property type="entry name" value="35EXOc"/>
    <property type="match status" value="1"/>
</dbReference>
<keyword evidence="2" id="KW-0540">Nuclease</keyword>
<gene>
    <name evidence="12" type="primary">WEX</name>
    <name evidence="12" type="ORF">KSP40_PGU016918</name>
</gene>
<sequence>MQSRIPSAIALTSGLGGCGGRRRRRLRGEVHAAIAGGFDAGDLGIVDLVESCINTRKIRRFWVPIGTDEPPEEEEPSQGNTLISIAVSGEDTLIRRRRPVSEVIHHITNFIGSLNELWIFSPAPGQVVDKCSVWQSGGSYELSYMNSPPHFGSLKPKLAAFSFGGRIVYSRTSAEVGRATAEIFHKIEQLKHEADEEISFGFDMEWRPTFKKGHTLRKAAVLQVCMDPSDCYIMHIIHSGVPSILKSLLKNPSFSKVGIGIHGDARKISRDYNVCVTPLVDLSKYANLKLGGAPKNWGLAPLTKMLACRELLKPNKIRMGNWEAKELSEEQLHYAATDAFASWHLYQVLKAIPDPKPQSPPPAAEPPEACPPPTGGFAALRRTPVGGGQPPAAAG</sequence>
<evidence type="ECO:0000256" key="5">
    <source>
        <dbReference type="ARBA" id="ARBA00022839"/>
    </source>
</evidence>
<evidence type="ECO:0000256" key="1">
    <source>
        <dbReference type="ARBA" id="ARBA00004123"/>
    </source>
</evidence>
<dbReference type="SUPFAM" id="SSF53098">
    <property type="entry name" value="Ribonuclease H-like"/>
    <property type="match status" value="1"/>
</dbReference>
<keyword evidence="5" id="KW-0269">Exonuclease</keyword>
<keyword evidence="6" id="KW-0460">Magnesium</keyword>
<evidence type="ECO:0000256" key="10">
    <source>
        <dbReference type="SAM" id="MobiDB-lite"/>
    </source>
</evidence>
<dbReference type="InterPro" id="IPR036397">
    <property type="entry name" value="RNaseH_sf"/>
</dbReference>
<proteinExistence type="predicted"/>
<feature type="region of interest" description="Disordered" evidence="10">
    <location>
        <begin position="352"/>
        <end position="395"/>
    </location>
</feature>
<evidence type="ECO:0000313" key="12">
    <source>
        <dbReference type="EMBL" id="KAK8955414.1"/>
    </source>
</evidence>
<dbReference type="PROSITE" id="PS51257">
    <property type="entry name" value="PROKAR_LIPOPROTEIN"/>
    <property type="match status" value="1"/>
</dbReference>
<evidence type="ECO:0000256" key="8">
    <source>
        <dbReference type="ARBA" id="ARBA00040531"/>
    </source>
</evidence>
<evidence type="ECO:0000256" key="3">
    <source>
        <dbReference type="ARBA" id="ARBA00022723"/>
    </source>
</evidence>
<dbReference type="PANTHER" id="PTHR13620:SF109">
    <property type="entry name" value="3'-5' EXONUCLEASE"/>
    <property type="match status" value="1"/>
</dbReference>
<comment type="subcellular location">
    <subcellularLocation>
        <location evidence="1">Nucleus</location>
    </subcellularLocation>
</comment>
<feature type="domain" description="3'-5' exonuclease" evidence="11">
    <location>
        <begin position="180"/>
        <end position="354"/>
    </location>
</feature>
<evidence type="ECO:0000256" key="2">
    <source>
        <dbReference type="ARBA" id="ARBA00022722"/>
    </source>
</evidence>
<keyword evidence="3" id="KW-0479">Metal-binding</keyword>
<keyword evidence="4" id="KW-0378">Hydrolase</keyword>
<dbReference type="Proteomes" id="UP001412067">
    <property type="component" value="Unassembled WGS sequence"/>
</dbReference>
<dbReference type="PANTHER" id="PTHR13620">
    <property type="entry name" value="3-5 EXONUCLEASE"/>
    <property type="match status" value="1"/>
</dbReference>
<dbReference type="InterPro" id="IPR002562">
    <property type="entry name" value="3'-5'_exonuclease_dom"/>
</dbReference>
<evidence type="ECO:0000256" key="6">
    <source>
        <dbReference type="ARBA" id="ARBA00022842"/>
    </source>
</evidence>
<keyword evidence="13" id="KW-1185">Reference proteome</keyword>
<protein>
    <recommendedName>
        <fullName evidence="8">3'-5' exonuclease</fullName>
    </recommendedName>
    <alternativeName>
        <fullName evidence="9">Werner Syndrome-like exonuclease</fullName>
    </alternativeName>
</protein>
<evidence type="ECO:0000256" key="7">
    <source>
        <dbReference type="ARBA" id="ARBA00023242"/>
    </source>
</evidence>
<dbReference type="Gene3D" id="3.30.420.10">
    <property type="entry name" value="Ribonuclease H-like superfamily/Ribonuclease H"/>
    <property type="match status" value="1"/>
</dbReference>